<protein>
    <submittedName>
        <fullName evidence="2">Uncharacterized protein</fullName>
    </submittedName>
</protein>
<feature type="transmembrane region" description="Helical" evidence="1">
    <location>
        <begin position="90"/>
        <end position="108"/>
    </location>
</feature>
<evidence type="ECO:0000313" key="2">
    <source>
        <dbReference type="EMBL" id="TFF33936.1"/>
    </source>
</evidence>
<keyword evidence="3" id="KW-1185">Reference proteome</keyword>
<gene>
    <name evidence="2" type="ORF">E2R66_23955</name>
</gene>
<sequence length="218" mass="25689">MLNYFTIVTIPELICFITAAVCLYNDKSPAWKWLVFYLFWVCLTEIGGIYLRARYGTNNWIYNILFLFEIATIMIMFRAVLNPYRNSNKLISVAAIVLYSVYLINTFAKKDSFFQHYSNTGIALAIVAALLSFYFFYWFLNDDAYVPLFSSASFWWVSGTLLFYFGTTVIRVFYDYLSGVIPELTIYYIYRAVNITLYVCWSYSFICRRLRNPISRTL</sequence>
<proteinExistence type="predicted"/>
<dbReference type="Proteomes" id="UP000297540">
    <property type="component" value="Unassembled WGS sequence"/>
</dbReference>
<feature type="transmembrane region" description="Helical" evidence="1">
    <location>
        <begin position="33"/>
        <end position="53"/>
    </location>
</feature>
<keyword evidence="1" id="KW-1133">Transmembrane helix</keyword>
<feature type="transmembrane region" description="Helical" evidence="1">
    <location>
        <begin position="6"/>
        <end position="24"/>
    </location>
</feature>
<evidence type="ECO:0000256" key="1">
    <source>
        <dbReference type="SAM" id="Phobius"/>
    </source>
</evidence>
<feature type="transmembrane region" description="Helical" evidence="1">
    <location>
        <begin position="186"/>
        <end position="206"/>
    </location>
</feature>
<name>A0A4Y8S5C2_9SPHI</name>
<evidence type="ECO:0000313" key="3">
    <source>
        <dbReference type="Proteomes" id="UP000297540"/>
    </source>
</evidence>
<feature type="transmembrane region" description="Helical" evidence="1">
    <location>
        <begin position="120"/>
        <end position="140"/>
    </location>
</feature>
<dbReference type="EMBL" id="SOZE01000037">
    <property type="protein sequence ID" value="TFF33936.1"/>
    <property type="molecule type" value="Genomic_DNA"/>
</dbReference>
<reference evidence="2 3" key="1">
    <citation type="journal article" date="2017" name="Int. J. Syst. Evol. Microbiol.">
        <title>Mucilaginibacterpsychrotolerans sp. nov., isolated from peatlands.</title>
        <authorList>
            <person name="Deng Y."/>
            <person name="Shen L."/>
            <person name="Xu B."/>
            <person name="Liu Y."/>
            <person name="Gu Z."/>
            <person name="Liu H."/>
            <person name="Zhou Y."/>
        </authorList>
    </citation>
    <scope>NUCLEOTIDE SEQUENCE [LARGE SCALE GENOMIC DNA]</scope>
    <source>
        <strain evidence="2 3">NH7-4</strain>
    </source>
</reference>
<comment type="caution">
    <text evidence="2">The sequence shown here is derived from an EMBL/GenBank/DDBJ whole genome shotgun (WGS) entry which is preliminary data.</text>
</comment>
<keyword evidence="1" id="KW-0472">Membrane</keyword>
<organism evidence="2 3">
    <name type="scientific">Mucilaginibacter psychrotolerans</name>
    <dbReference type="NCBI Taxonomy" id="1524096"/>
    <lineage>
        <taxon>Bacteria</taxon>
        <taxon>Pseudomonadati</taxon>
        <taxon>Bacteroidota</taxon>
        <taxon>Sphingobacteriia</taxon>
        <taxon>Sphingobacteriales</taxon>
        <taxon>Sphingobacteriaceae</taxon>
        <taxon>Mucilaginibacter</taxon>
    </lineage>
</organism>
<feature type="transmembrane region" description="Helical" evidence="1">
    <location>
        <begin position="59"/>
        <end position="81"/>
    </location>
</feature>
<dbReference type="AlphaFoldDB" id="A0A4Y8S5C2"/>
<feature type="transmembrane region" description="Helical" evidence="1">
    <location>
        <begin position="152"/>
        <end position="174"/>
    </location>
</feature>
<keyword evidence="1" id="KW-0812">Transmembrane</keyword>
<dbReference type="RefSeq" id="WP_133235603.1">
    <property type="nucleotide sequence ID" value="NZ_SOZE01000037.1"/>
</dbReference>
<dbReference type="OrthoDB" id="649648at2"/>
<accession>A0A4Y8S5C2</accession>